<comment type="caution">
    <text evidence="8">The sequence shown here is derived from an EMBL/GenBank/DDBJ whole genome shotgun (WGS) entry which is preliminary data.</text>
</comment>
<evidence type="ECO:0000313" key="8">
    <source>
        <dbReference type="EMBL" id="MCU4751518.1"/>
    </source>
</evidence>
<keyword evidence="4 6" id="KW-1133">Transmembrane helix</keyword>
<evidence type="ECO:0000256" key="4">
    <source>
        <dbReference type="ARBA" id="ARBA00022989"/>
    </source>
</evidence>
<evidence type="ECO:0000256" key="2">
    <source>
        <dbReference type="ARBA" id="ARBA00022475"/>
    </source>
</evidence>
<dbReference type="EMBL" id="JAOPJZ010000003">
    <property type="protein sequence ID" value="MCU4751518.1"/>
    <property type="molecule type" value="Genomic_DNA"/>
</dbReference>
<evidence type="ECO:0000256" key="5">
    <source>
        <dbReference type="ARBA" id="ARBA00023136"/>
    </source>
</evidence>
<protein>
    <submittedName>
        <fullName evidence="8">VTT domain-containing protein</fullName>
    </submittedName>
</protein>
<dbReference type="InterPro" id="IPR015414">
    <property type="entry name" value="TMEM64"/>
</dbReference>
<comment type="subcellular location">
    <subcellularLocation>
        <location evidence="1">Cell membrane</location>
        <topology evidence="1">Multi-pass membrane protein</topology>
    </subcellularLocation>
</comment>
<organism evidence="8 9">
    <name type="scientific">Natronosalvus hydrolyticus</name>
    <dbReference type="NCBI Taxonomy" id="2979988"/>
    <lineage>
        <taxon>Archaea</taxon>
        <taxon>Methanobacteriati</taxon>
        <taxon>Methanobacteriota</taxon>
        <taxon>Stenosarchaea group</taxon>
        <taxon>Halobacteria</taxon>
        <taxon>Halobacteriales</taxon>
        <taxon>Natrialbaceae</taxon>
        <taxon>Natronosalvus</taxon>
    </lineage>
</organism>
<feature type="transmembrane region" description="Helical" evidence="6">
    <location>
        <begin position="190"/>
        <end position="211"/>
    </location>
</feature>
<dbReference type="RefSeq" id="WP_342807397.1">
    <property type="nucleotide sequence ID" value="NZ_JAOPJZ010000003.1"/>
</dbReference>
<accession>A0AAP2Z765</accession>
<feature type="transmembrane region" description="Helical" evidence="6">
    <location>
        <begin position="82"/>
        <end position="102"/>
    </location>
</feature>
<keyword evidence="2" id="KW-1003">Cell membrane</keyword>
<gene>
    <name evidence="8" type="ORF">OB919_05915</name>
</gene>
<dbReference type="AlphaFoldDB" id="A0AAP2Z765"/>
<dbReference type="InterPro" id="IPR032816">
    <property type="entry name" value="VTT_dom"/>
</dbReference>
<dbReference type="GO" id="GO:0005886">
    <property type="term" value="C:plasma membrane"/>
    <property type="evidence" value="ECO:0007669"/>
    <property type="project" value="UniProtKB-SubCell"/>
</dbReference>
<evidence type="ECO:0000313" key="9">
    <source>
        <dbReference type="Proteomes" id="UP001321047"/>
    </source>
</evidence>
<evidence type="ECO:0000256" key="1">
    <source>
        <dbReference type="ARBA" id="ARBA00004651"/>
    </source>
</evidence>
<dbReference type="PANTHER" id="PTHR12677">
    <property type="entry name" value="GOLGI APPARATUS MEMBRANE PROTEIN TVP38-RELATED"/>
    <property type="match status" value="1"/>
</dbReference>
<dbReference type="Proteomes" id="UP001321047">
    <property type="component" value="Unassembled WGS sequence"/>
</dbReference>
<dbReference type="PANTHER" id="PTHR12677:SF59">
    <property type="entry name" value="GOLGI APPARATUS MEMBRANE PROTEIN TVP38-RELATED"/>
    <property type="match status" value="1"/>
</dbReference>
<feature type="domain" description="VTT" evidence="7">
    <location>
        <begin position="61"/>
        <end position="201"/>
    </location>
</feature>
<evidence type="ECO:0000259" key="7">
    <source>
        <dbReference type="Pfam" id="PF09335"/>
    </source>
</evidence>
<feature type="transmembrane region" description="Helical" evidence="6">
    <location>
        <begin position="44"/>
        <end position="70"/>
    </location>
</feature>
<evidence type="ECO:0000256" key="3">
    <source>
        <dbReference type="ARBA" id="ARBA00022692"/>
    </source>
</evidence>
<keyword evidence="3 6" id="KW-0812">Transmembrane</keyword>
<sequence length="250" mass="25605">MRRVGSVRVVLGTLLVGLVLLGALVVSPTATVAAFDGIVTDPTTFALLVIGLYVVRPLFAWPTTPLAVVVGYGYGLTQGVPIALLGVAFTVLPTFGVARWLLERDATAQSAELSDESGSTVEATAITGRFDTFLERSHDVVTGYYENAGPVRGVIASRLAPIPSDIATCAAAASGVSSRQLVAGTVIGELPWTIAAVALGASAASLTGAMAQGTSGEYGLVVALFCTATAGMLLGPTLYRALRHRGEAVK</sequence>
<proteinExistence type="predicted"/>
<keyword evidence="9" id="KW-1185">Reference proteome</keyword>
<evidence type="ECO:0000256" key="6">
    <source>
        <dbReference type="SAM" id="Phobius"/>
    </source>
</evidence>
<dbReference type="Pfam" id="PF09335">
    <property type="entry name" value="VTT_dom"/>
    <property type="match status" value="1"/>
</dbReference>
<keyword evidence="5 6" id="KW-0472">Membrane</keyword>
<reference evidence="8 9" key="1">
    <citation type="submission" date="2022-09" db="EMBL/GenBank/DDBJ databases">
        <title>Enrichment on poylsaccharides allowed isolation of novel metabolic and taxonomic groups of Haloarchaea.</title>
        <authorList>
            <person name="Sorokin D.Y."/>
            <person name="Elcheninov A.G."/>
            <person name="Khizhniak T.V."/>
            <person name="Kolganova T.V."/>
            <person name="Kublanov I.V."/>
        </authorList>
    </citation>
    <scope>NUCLEOTIDE SEQUENCE [LARGE SCALE GENOMIC DNA]</scope>
    <source>
        <strain evidence="8 9">AArc-curdl1</strain>
    </source>
</reference>
<name>A0AAP2Z765_9EURY</name>
<feature type="transmembrane region" description="Helical" evidence="6">
    <location>
        <begin position="218"/>
        <end position="239"/>
    </location>
</feature>